<keyword evidence="2" id="KW-0808">Transferase</keyword>
<dbReference type="EMBL" id="ATLK01000001">
    <property type="protein sequence ID" value="KFF31162.1"/>
    <property type="molecule type" value="Genomic_DNA"/>
</dbReference>
<gene>
    <name evidence="2" type="ORF">BBOMB_0495</name>
</gene>
<evidence type="ECO:0000259" key="1">
    <source>
        <dbReference type="Pfam" id="PF08242"/>
    </source>
</evidence>
<dbReference type="SUPFAM" id="SSF53335">
    <property type="entry name" value="S-adenosyl-L-methionine-dependent methyltransferases"/>
    <property type="match status" value="1"/>
</dbReference>
<evidence type="ECO:0000313" key="3">
    <source>
        <dbReference type="Proteomes" id="UP000028730"/>
    </source>
</evidence>
<reference evidence="2 3" key="1">
    <citation type="journal article" date="2014" name="Appl. Environ. Microbiol.">
        <title>Genomic encyclopedia of type strains of the genus Bifidobacterium.</title>
        <authorList>
            <person name="Milani C."/>
            <person name="Lugli G.A."/>
            <person name="Duranti S."/>
            <person name="Turroni F."/>
            <person name="Bottacini F."/>
            <person name="Mangifesta M."/>
            <person name="Sanchez B."/>
            <person name="Viappiani A."/>
            <person name="Mancabelli L."/>
            <person name="Taminiau B."/>
            <person name="Delcenserie V."/>
            <person name="Barrangou R."/>
            <person name="Margolles A."/>
            <person name="van Sinderen D."/>
            <person name="Ventura M."/>
        </authorList>
    </citation>
    <scope>NUCLEOTIDE SEQUENCE [LARGE SCALE GENOMIC DNA]</scope>
    <source>
        <strain evidence="2 3">DSM 19703</strain>
    </source>
</reference>
<dbReference type="CDD" id="cd02440">
    <property type="entry name" value="AdoMet_MTases"/>
    <property type="match status" value="1"/>
</dbReference>
<comment type="caution">
    <text evidence="2">The sequence shown here is derived from an EMBL/GenBank/DDBJ whole genome shotgun (WGS) entry which is preliminary data.</text>
</comment>
<name>A0A080N2G3_9BIFI</name>
<dbReference type="GO" id="GO:0008168">
    <property type="term" value="F:methyltransferase activity"/>
    <property type="evidence" value="ECO:0007669"/>
    <property type="project" value="UniProtKB-KW"/>
</dbReference>
<dbReference type="Pfam" id="PF08242">
    <property type="entry name" value="Methyltransf_12"/>
    <property type="match status" value="1"/>
</dbReference>
<keyword evidence="2" id="KW-0489">Methyltransferase</keyword>
<dbReference type="Proteomes" id="UP000028730">
    <property type="component" value="Unassembled WGS sequence"/>
</dbReference>
<dbReference type="STRING" id="1341695.BBOMB_0495"/>
<dbReference type="AlphaFoldDB" id="A0A080N2G3"/>
<dbReference type="InterPro" id="IPR029063">
    <property type="entry name" value="SAM-dependent_MTases_sf"/>
</dbReference>
<protein>
    <submittedName>
        <fullName evidence="2">Methyltransferase type 12</fullName>
    </submittedName>
</protein>
<proteinExistence type="predicted"/>
<sequence>MIRDLEVLGPHVPDGSVQGLSLLHLQCHIGTDTISWARLGAKDVYGLDFSANALRHANDLTERAGERVTYVQADARKAAEALQGKRFDVIVTSVGTVTWLPDLADWAYSIAALLNPGGVFMIRDSHPLLFALDESLHISMDYCSGAEDSWQSDETYTLIADDSVSSRHSSSKITHMRNHNWAHDFAEMTGVLLDAGLEIRELGEHEESDWKSLPMLEYDERRRSWHMPQGLPRIPLTFSIVAGKPDC</sequence>
<dbReference type="eggNOG" id="COG1092">
    <property type="taxonomic scope" value="Bacteria"/>
</dbReference>
<feature type="domain" description="Methyltransferase type 12" evidence="1">
    <location>
        <begin position="23"/>
        <end position="120"/>
    </location>
</feature>
<dbReference type="Gene3D" id="3.40.50.150">
    <property type="entry name" value="Vaccinia Virus protein VP39"/>
    <property type="match status" value="1"/>
</dbReference>
<dbReference type="GO" id="GO:0032259">
    <property type="term" value="P:methylation"/>
    <property type="evidence" value="ECO:0007669"/>
    <property type="project" value="UniProtKB-KW"/>
</dbReference>
<accession>A0A080N2G3</accession>
<organism evidence="2 3">
    <name type="scientific">Bifidobacterium bombi DSM 19703</name>
    <dbReference type="NCBI Taxonomy" id="1341695"/>
    <lineage>
        <taxon>Bacteria</taxon>
        <taxon>Bacillati</taxon>
        <taxon>Actinomycetota</taxon>
        <taxon>Actinomycetes</taxon>
        <taxon>Bifidobacteriales</taxon>
        <taxon>Bifidobacteriaceae</taxon>
        <taxon>Bifidobacterium</taxon>
    </lineage>
</organism>
<dbReference type="InterPro" id="IPR013217">
    <property type="entry name" value="Methyltransf_12"/>
</dbReference>
<keyword evidence="3" id="KW-1185">Reference proteome</keyword>
<evidence type="ECO:0000313" key="2">
    <source>
        <dbReference type="EMBL" id="KFF31162.1"/>
    </source>
</evidence>